<feature type="domain" description="Protein kinase" evidence="8">
    <location>
        <begin position="364"/>
        <end position="660"/>
    </location>
</feature>
<dbReference type="InterPro" id="IPR000719">
    <property type="entry name" value="Prot_kinase_dom"/>
</dbReference>
<accession>A0A9W2ZF04</accession>
<dbReference type="OrthoDB" id="266718at2759"/>
<keyword evidence="2" id="KW-0808">Transferase</keyword>
<dbReference type="PROSITE" id="PS00108">
    <property type="entry name" value="PROTEIN_KINASE_ST"/>
    <property type="match status" value="1"/>
</dbReference>
<evidence type="ECO:0000256" key="2">
    <source>
        <dbReference type="ARBA" id="ARBA00022679"/>
    </source>
</evidence>
<evidence type="ECO:0000256" key="6">
    <source>
        <dbReference type="PROSITE-ProRule" id="PRU10141"/>
    </source>
</evidence>
<dbReference type="GO" id="GO:0004674">
    <property type="term" value="F:protein serine/threonine kinase activity"/>
    <property type="evidence" value="ECO:0007669"/>
    <property type="project" value="UniProtKB-KW"/>
</dbReference>
<dbReference type="InterPro" id="IPR017441">
    <property type="entry name" value="Protein_kinase_ATP_BS"/>
</dbReference>
<name>A0A9W2ZF04_BIOGL</name>
<evidence type="ECO:0000313" key="10">
    <source>
        <dbReference type="RefSeq" id="XP_055873533.1"/>
    </source>
</evidence>
<dbReference type="GO" id="GO:0005524">
    <property type="term" value="F:ATP binding"/>
    <property type="evidence" value="ECO:0007669"/>
    <property type="project" value="UniProtKB-UniRule"/>
</dbReference>
<evidence type="ECO:0000256" key="4">
    <source>
        <dbReference type="ARBA" id="ARBA00022777"/>
    </source>
</evidence>
<feature type="domain" description="Protein kinase" evidence="8">
    <location>
        <begin position="49"/>
        <end position="305"/>
    </location>
</feature>
<dbReference type="SUPFAM" id="SSF56112">
    <property type="entry name" value="Protein kinase-like (PK-like)"/>
    <property type="match status" value="2"/>
</dbReference>
<keyword evidence="4" id="KW-0418">Kinase</keyword>
<evidence type="ECO:0000259" key="8">
    <source>
        <dbReference type="PROSITE" id="PS50011"/>
    </source>
</evidence>
<reference evidence="10 11" key="1">
    <citation type="submission" date="2025-04" db="UniProtKB">
        <authorList>
            <consortium name="RefSeq"/>
        </authorList>
    </citation>
    <scope>IDENTIFICATION</scope>
</reference>
<dbReference type="InterPro" id="IPR008271">
    <property type="entry name" value="Ser/Thr_kinase_AS"/>
</dbReference>
<sequence length="703" mass="80581">MKDEIVKPLDVETCSVAISLGATPEYNIENIVNENLYLKGCFSKIHPLLRKGQVIGRGATGHVYKLIEDSKTEVEYVVKEICLPAEDSEKLSNVFYREVEVLRGLPDHHRIIQFFGYCVSECYCSLYLAYMKLGSISAALRKGPFSEEKCFLYTGQILEGLEFLHKNGVIHRDIKGPNVLLEDENNIRITDFGLAKFMDDSDNTMELGTCRWMAPEVVNRKPDMEPYNFKADIWSVGCTALEMITAKVPYHDRSNIANIIFTLHNGESPKLPDNISERMERLLKKTFVINHVERFSAEKLIEEFFSIESQTENKHCNIIQIQELSFYEDKEGTWHNASYTHERIQNMKGVKKDFCVYLLIVIFAIIFFPISIGTLVAMWQCKMKRHYVKGKSAPSVDVLKCWIKGNPMKNKNVFVLTDPEEHDDRKFIVKENVFTDDRKFYYYVNNELLQGLKHENLISFYGYIEESNLILTFFDYMPAGSLQDLYNQQGKIQESKCFNYAEQILEGLQYLHSRRIAHMNIRCETIVFETEDKLRIAGLSHIIIGRQMISSADYGKERWTAPEVFNEAHGHGFYDYQSDIWSLGCTVVEMLTAECPYAYEKYLPSVIITIGMGIPPETGQSLSTRMKNLLQKTLCADPFKRLGAKNILKILRSVEGDIYIPVDMNPSSSKAVIPKVVYIDPQGSTTTSKGSTKLKKGIGVYEM</sequence>
<dbReference type="PROSITE" id="PS00107">
    <property type="entry name" value="PROTEIN_KINASE_ATP"/>
    <property type="match status" value="1"/>
</dbReference>
<dbReference type="GO" id="GO:0035556">
    <property type="term" value="P:intracellular signal transduction"/>
    <property type="evidence" value="ECO:0007669"/>
    <property type="project" value="UniProtKB-ARBA"/>
</dbReference>
<organism evidence="9 10">
    <name type="scientific">Biomphalaria glabrata</name>
    <name type="common">Bloodfluke planorb</name>
    <name type="synonym">Freshwater snail</name>
    <dbReference type="NCBI Taxonomy" id="6526"/>
    <lineage>
        <taxon>Eukaryota</taxon>
        <taxon>Metazoa</taxon>
        <taxon>Spiralia</taxon>
        <taxon>Lophotrochozoa</taxon>
        <taxon>Mollusca</taxon>
        <taxon>Gastropoda</taxon>
        <taxon>Heterobranchia</taxon>
        <taxon>Euthyneura</taxon>
        <taxon>Panpulmonata</taxon>
        <taxon>Hygrophila</taxon>
        <taxon>Lymnaeoidea</taxon>
        <taxon>Planorbidae</taxon>
        <taxon>Biomphalaria</taxon>
    </lineage>
</organism>
<evidence type="ECO:0000313" key="11">
    <source>
        <dbReference type="RefSeq" id="XP_055873534.1"/>
    </source>
</evidence>
<dbReference type="OMA" id="NEERPDW"/>
<keyword evidence="1" id="KW-0723">Serine/threonine-protein kinase</keyword>
<dbReference type="Gene3D" id="1.10.510.10">
    <property type="entry name" value="Transferase(Phosphotransferase) domain 1"/>
    <property type="match status" value="2"/>
</dbReference>
<gene>
    <name evidence="10 11" type="primary">LOC106067215</name>
</gene>
<feature type="binding site" evidence="6">
    <location>
        <position position="79"/>
    </location>
    <ligand>
        <name>ATP</name>
        <dbReference type="ChEBI" id="CHEBI:30616"/>
    </ligand>
</feature>
<evidence type="ECO:0000256" key="5">
    <source>
        <dbReference type="ARBA" id="ARBA00022840"/>
    </source>
</evidence>
<dbReference type="PANTHER" id="PTHR11584">
    <property type="entry name" value="SERINE/THREONINE PROTEIN KINASE"/>
    <property type="match status" value="1"/>
</dbReference>
<dbReference type="Pfam" id="PF00069">
    <property type="entry name" value="Pkinase"/>
    <property type="match status" value="2"/>
</dbReference>
<evidence type="ECO:0000313" key="9">
    <source>
        <dbReference type="Proteomes" id="UP001165740"/>
    </source>
</evidence>
<protein>
    <submittedName>
        <fullName evidence="10 11">Uncharacterized protein LOC106067215</fullName>
    </submittedName>
</protein>
<feature type="transmembrane region" description="Helical" evidence="7">
    <location>
        <begin position="356"/>
        <end position="379"/>
    </location>
</feature>
<proteinExistence type="predicted"/>
<dbReference type="PANTHER" id="PTHR11584:SF369">
    <property type="entry name" value="MITOGEN-ACTIVATED PROTEIN KINASE KINASE KINASE 19-RELATED"/>
    <property type="match status" value="1"/>
</dbReference>
<evidence type="ECO:0000256" key="3">
    <source>
        <dbReference type="ARBA" id="ARBA00022741"/>
    </source>
</evidence>
<keyword evidence="3 6" id="KW-0547">Nucleotide-binding</keyword>
<dbReference type="SMART" id="SM00220">
    <property type="entry name" value="S_TKc"/>
    <property type="match status" value="2"/>
</dbReference>
<keyword evidence="7" id="KW-1133">Transmembrane helix</keyword>
<dbReference type="Proteomes" id="UP001165740">
    <property type="component" value="Chromosome 18"/>
</dbReference>
<keyword evidence="5 6" id="KW-0067">ATP-binding</keyword>
<dbReference type="PROSITE" id="PS50011">
    <property type="entry name" value="PROTEIN_KINASE_DOM"/>
    <property type="match status" value="2"/>
</dbReference>
<dbReference type="RefSeq" id="XP_055873533.1">
    <property type="nucleotide sequence ID" value="XM_056017558.1"/>
</dbReference>
<keyword evidence="7" id="KW-0472">Membrane</keyword>
<dbReference type="AlphaFoldDB" id="A0A9W2ZF04"/>
<evidence type="ECO:0000256" key="1">
    <source>
        <dbReference type="ARBA" id="ARBA00022527"/>
    </source>
</evidence>
<evidence type="ECO:0000256" key="7">
    <source>
        <dbReference type="SAM" id="Phobius"/>
    </source>
</evidence>
<keyword evidence="7" id="KW-0812">Transmembrane</keyword>
<dbReference type="InterPro" id="IPR011009">
    <property type="entry name" value="Kinase-like_dom_sf"/>
</dbReference>
<keyword evidence="9" id="KW-1185">Reference proteome</keyword>
<dbReference type="RefSeq" id="XP_055873534.1">
    <property type="nucleotide sequence ID" value="XM_056017559.1"/>
</dbReference>
<dbReference type="GeneID" id="106067215"/>